<evidence type="ECO:0000256" key="2">
    <source>
        <dbReference type="ARBA" id="ARBA00022649"/>
    </source>
</evidence>
<dbReference type="PANTHER" id="PTHR36582">
    <property type="entry name" value="ANTITOXIN PARD"/>
    <property type="match status" value="1"/>
</dbReference>
<name>A0ABW1ZB08_9BACT</name>
<dbReference type="Gene3D" id="6.10.10.120">
    <property type="entry name" value="Antitoxin ParD1-like"/>
    <property type="match status" value="1"/>
</dbReference>
<accession>A0ABW1ZB08</accession>
<evidence type="ECO:0000313" key="4">
    <source>
        <dbReference type="Proteomes" id="UP001596391"/>
    </source>
</evidence>
<comment type="similarity">
    <text evidence="1">Belongs to the ParD antitoxin family.</text>
</comment>
<dbReference type="InterPro" id="IPR010985">
    <property type="entry name" value="Ribbon_hlx_hlx"/>
</dbReference>
<dbReference type="SUPFAM" id="SSF47598">
    <property type="entry name" value="Ribbon-helix-helix"/>
    <property type="match status" value="1"/>
</dbReference>
<evidence type="ECO:0000313" key="3">
    <source>
        <dbReference type="EMBL" id="MFC6646033.1"/>
    </source>
</evidence>
<dbReference type="InterPro" id="IPR038296">
    <property type="entry name" value="ParD_sf"/>
</dbReference>
<dbReference type="Pfam" id="PF03693">
    <property type="entry name" value="ParD_antitoxin"/>
    <property type="match status" value="1"/>
</dbReference>
<proteinExistence type="inferred from homology"/>
<dbReference type="PANTHER" id="PTHR36582:SF2">
    <property type="entry name" value="ANTITOXIN PARD"/>
    <property type="match status" value="1"/>
</dbReference>
<keyword evidence="4" id="KW-1185">Reference proteome</keyword>
<keyword evidence="2" id="KW-1277">Toxin-antitoxin system</keyword>
<gene>
    <name evidence="3" type="ORF">ACFQBQ_10655</name>
</gene>
<reference evidence="4" key="1">
    <citation type="journal article" date="2019" name="Int. J. Syst. Evol. Microbiol.">
        <title>The Global Catalogue of Microorganisms (GCM) 10K type strain sequencing project: providing services to taxonomists for standard genome sequencing and annotation.</title>
        <authorList>
            <consortium name="The Broad Institute Genomics Platform"/>
            <consortium name="The Broad Institute Genome Sequencing Center for Infectious Disease"/>
            <person name="Wu L."/>
            <person name="Ma J."/>
        </authorList>
    </citation>
    <scope>NUCLEOTIDE SEQUENCE [LARGE SCALE GENOMIC DNA]</scope>
    <source>
        <strain evidence="4">CGMCC 1.16026</strain>
    </source>
</reference>
<dbReference type="RefSeq" id="WP_263369733.1">
    <property type="nucleotide sequence ID" value="NZ_JAGSYD010000001.1"/>
</dbReference>
<organism evidence="3 4">
    <name type="scientific">Granulicella cerasi</name>
    <dbReference type="NCBI Taxonomy" id="741063"/>
    <lineage>
        <taxon>Bacteria</taxon>
        <taxon>Pseudomonadati</taxon>
        <taxon>Acidobacteriota</taxon>
        <taxon>Terriglobia</taxon>
        <taxon>Terriglobales</taxon>
        <taxon>Acidobacteriaceae</taxon>
        <taxon>Granulicella</taxon>
    </lineage>
</organism>
<dbReference type="Proteomes" id="UP001596391">
    <property type="component" value="Unassembled WGS sequence"/>
</dbReference>
<evidence type="ECO:0000256" key="1">
    <source>
        <dbReference type="ARBA" id="ARBA00008580"/>
    </source>
</evidence>
<dbReference type="NCBIfam" id="TIGR02606">
    <property type="entry name" value="antidote_CC2985"/>
    <property type="match status" value="1"/>
</dbReference>
<sequence>MPTRNVFLTEHFDEFVADGIQTGRYSNASEVIREGLRLLEQRDREDQAKIAWLRGAVQEGLDSHARGEFVTLAGEDEIRDHLRQLKARG</sequence>
<dbReference type="EMBL" id="JBHSWI010000001">
    <property type="protein sequence ID" value="MFC6646033.1"/>
    <property type="molecule type" value="Genomic_DNA"/>
</dbReference>
<protein>
    <submittedName>
        <fullName evidence="3">Type II toxin-antitoxin system ParD family antitoxin</fullName>
    </submittedName>
</protein>
<comment type="caution">
    <text evidence="3">The sequence shown here is derived from an EMBL/GenBank/DDBJ whole genome shotgun (WGS) entry which is preliminary data.</text>
</comment>
<dbReference type="InterPro" id="IPR022789">
    <property type="entry name" value="ParD"/>
</dbReference>